<evidence type="ECO:0000313" key="8">
    <source>
        <dbReference type="EMBL" id="GGD09244.1"/>
    </source>
</evidence>
<dbReference type="Pfam" id="PF00512">
    <property type="entry name" value="HisKA"/>
    <property type="match status" value="1"/>
</dbReference>
<keyword evidence="4" id="KW-0808">Transferase</keyword>
<dbReference type="Pfam" id="PF08447">
    <property type="entry name" value="PAS_3"/>
    <property type="match status" value="1"/>
</dbReference>
<feature type="domain" description="Histidine kinase" evidence="7">
    <location>
        <begin position="154"/>
        <end position="373"/>
    </location>
</feature>
<dbReference type="CDD" id="cd00130">
    <property type="entry name" value="PAS"/>
    <property type="match status" value="1"/>
</dbReference>
<dbReference type="GO" id="GO:0000155">
    <property type="term" value="F:phosphorelay sensor kinase activity"/>
    <property type="evidence" value="ECO:0007669"/>
    <property type="project" value="InterPro"/>
</dbReference>
<evidence type="ECO:0000256" key="2">
    <source>
        <dbReference type="ARBA" id="ARBA00012438"/>
    </source>
</evidence>
<dbReference type="InterPro" id="IPR005467">
    <property type="entry name" value="His_kinase_dom"/>
</dbReference>
<keyword evidence="5" id="KW-0418">Kinase</keyword>
<dbReference type="SMART" id="SM00387">
    <property type="entry name" value="HATPase_c"/>
    <property type="match status" value="1"/>
</dbReference>
<dbReference type="SMART" id="SM00091">
    <property type="entry name" value="PAS"/>
    <property type="match status" value="1"/>
</dbReference>
<dbReference type="EC" id="2.7.13.3" evidence="2"/>
<sequence length="409" mass="44017">MVNPMINTLRSILTGSCQADSLWTGDSDDMIALHHPDGRFSRISDSARLVTGHAPDALSGKPLSAIIAPDDRGAAFNALAKACYRGGKARAEFRILKADGSIGWAEMAVSADGKGRVRSIIRDIGERHAMAVADAAALEQAEEQATAHTTYLADLSHEIRTPLNAVIGFAEMMKHETFGPLGHQKYEEYAGLIHKSGQHLLSLVSDLLDLSKLEAERYQLEPQPTDIAGLVSDCVEMTRLGAEEAGLTLTADLDALPDDVLVDQKVLRQIVLNLISNAVKFTRDGGIEVRLRHDRESMWISVIDTGIGMNTDQLSNIGKRFTKAQRDGVRGAKGTGLGLALCDALARLHEGELRLASREGEGTRAVLCLPLVAAGEQTEEDDDSDTASVLDRLGRAIVSEAPDRERGVA</sequence>
<dbReference type="SUPFAM" id="SSF55785">
    <property type="entry name" value="PYP-like sensor domain (PAS domain)"/>
    <property type="match status" value="1"/>
</dbReference>
<dbReference type="NCBIfam" id="TIGR00229">
    <property type="entry name" value="sensory_box"/>
    <property type="match status" value="1"/>
</dbReference>
<name>A0A8J2V6T5_9PROT</name>
<dbReference type="SMART" id="SM00388">
    <property type="entry name" value="HisKA"/>
    <property type="match status" value="1"/>
</dbReference>
<reference evidence="8" key="1">
    <citation type="journal article" date="2014" name="Int. J. Syst. Evol. Microbiol.">
        <title>Complete genome sequence of Corynebacterium casei LMG S-19264T (=DSM 44701T), isolated from a smear-ripened cheese.</title>
        <authorList>
            <consortium name="US DOE Joint Genome Institute (JGI-PGF)"/>
            <person name="Walter F."/>
            <person name="Albersmeier A."/>
            <person name="Kalinowski J."/>
            <person name="Ruckert C."/>
        </authorList>
    </citation>
    <scope>NUCLEOTIDE SEQUENCE</scope>
    <source>
        <strain evidence="8">CGMCC 1.12921</strain>
    </source>
</reference>
<dbReference type="CDD" id="cd00082">
    <property type="entry name" value="HisKA"/>
    <property type="match status" value="1"/>
</dbReference>
<evidence type="ECO:0000259" key="7">
    <source>
        <dbReference type="PROSITE" id="PS50109"/>
    </source>
</evidence>
<dbReference type="Proteomes" id="UP000613582">
    <property type="component" value="Unassembled WGS sequence"/>
</dbReference>
<reference evidence="8" key="2">
    <citation type="submission" date="2020-09" db="EMBL/GenBank/DDBJ databases">
        <authorList>
            <person name="Sun Q."/>
            <person name="Zhou Y."/>
        </authorList>
    </citation>
    <scope>NUCLEOTIDE SEQUENCE</scope>
    <source>
        <strain evidence="8">CGMCC 1.12921</strain>
    </source>
</reference>
<dbReference type="InterPro" id="IPR050736">
    <property type="entry name" value="Sensor_HK_Regulatory"/>
</dbReference>
<dbReference type="InterPro" id="IPR036097">
    <property type="entry name" value="HisK_dim/P_sf"/>
</dbReference>
<dbReference type="InterPro" id="IPR003594">
    <property type="entry name" value="HATPase_dom"/>
</dbReference>
<dbReference type="PANTHER" id="PTHR43711">
    <property type="entry name" value="TWO-COMPONENT HISTIDINE KINASE"/>
    <property type="match status" value="1"/>
</dbReference>
<dbReference type="InterPro" id="IPR013655">
    <property type="entry name" value="PAS_fold_3"/>
</dbReference>
<keyword evidence="9" id="KW-1185">Reference proteome</keyword>
<dbReference type="EMBL" id="BMGH01000001">
    <property type="protein sequence ID" value="GGD09244.1"/>
    <property type="molecule type" value="Genomic_DNA"/>
</dbReference>
<dbReference type="InterPro" id="IPR004358">
    <property type="entry name" value="Sig_transdc_His_kin-like_C"/>
</dbReference>
<dbReference type="Gene3D" id="3.30.450.20">
    <property type="entry name" value="PAS domain"/>
    <property type="match status" value="1"/>
</dbReference>
<dbReference type="InterPro" id="IPR035965">
    <property type="entry name" value="PAS-like_dom_sf"/>
</dbReference>
<protein>
    <recommendedName>
        <fullName evidence="2">histidine kinase</fullName>
        <ecNumber evidence="2">2.7.13.3</ecNumber>
    </recommendedName>
</protein>
<dbReference type="Pfam" id="PF02518">
    <property type="entry name" value="HATPase_c"/>
    <property type="match status" value="1"/>
</dbReference>
<accession>A0A8J2V6T5</accession>
<organism evidence="8 9">
    <name type="scientific">Aquisalinus flavus</name>
    <dbReference type="NCBI Taxonomy" id="1526572"/>
    <lineage>
        <taxon>Bacteria</taxon>
        <taxon>Pseudomonadati</taxon>
        <taxon>Pseudomonadota</taxon>
        <taxon>Alphaproteobacteria</taxon>
        <taxon>Parvularculales</taxon>
        <taxon>Parvularculaceae</taxon>
        <taxon>Aquisalinus</taxon>
    </lineage>
</organism>
<keyword evidence="6" id="KW-0902">Two-component regulatory system</keyword>
<dbReference type="SUPFAM" id="SSF55874">
    <property type="entry name" value="ATPase domain of HSP90 chaperone/DNA topoisomerase II/histidine kinase"/>
    <property type="match status" value="1"/>
</dbReference>
<dbReference type="Gene3D" id="1.10.287.130">
    <property type="match status" value="1"/>
</dbReference>
<proteinExistence type="predicted"/>
<evidence type="ECO:0000256" key="5">
    <source>
        <dbReference type="ARBA" id="ARBA00022777"/>
    </source>
</evidence>
<dbReference type="PANTHER" id="PTHR43711:SF1">
    <property type="entry name" value="HISTIDINE KINASE 1"/>
    <property type="match status" value="1"/>
</dbReference>
<dbReference type="PRINTS" id="PR00344">
    <property type="entry name" value="BCTRLSENSOR"/>
</dbReference>
<keyword evidence="3" id="KW-0597">Phosphoprotein</keyword>
<dbReference type="PROSITE" id="PS50109">
    <property type="entry name" value="HIS_KIN"/>
    <property type="match status" value="1"/>
</dbReference>
<comment type="caution">
    <text evidence="8">The sequence shown here is derived from an EMBL/GenBank/DDBJ whole genome shotgun (WGS) entry which is preliminary data.</text>
</comment>
<evidence type="ECO:0000256" key="4">
    <source>
        <dbReference type="ARBA" id="ARBA00022679"/>
    </source>
</evidence>
<gene>
    <name evidence="8" type="ORF">GCM10011342_17630</name>
</gene>
<evidence type="ECO:0000256" key="3">
    <source>
        <dbReference type="ARBA" id="ARBA00022553"/>
    </source>
</evidence>
<comment type="catalytic activity">
    <reaction evidence="1">
        <text>ATP + protein L-histidine = ADP + protein N-phospho-L-histidine.</text>
        <dbReference type="EC" id="2.7.13.3"/>
    </reaction>
</comment>
<dbReference type="InterPro" id="IPR000014">
    <property type="entry name" value="PAS"/>
</dbReference>
<evidence type="ECO:0000256" key="6">
    <source>
        <dbReference type="ARBA" id="ARBA00023012"/>
    </source>
</evidence>
<dbReference type="Gene3D" id="3.30.565.10">
    <property type="entry name" value="Histidine kinase-like ATPase, C-terminal domain"/>
    <property type="match status" value="1"/>
</dbReference>
<dbReference type="InterPro" id="IPR036890">
    <property type="entry name" value="HATPase_C_sf"/>
</dbReference>
<evidence type="ECO:0000256" key="1">
    <source>
        <dbReference type="ARBA" id="ARBA00000085"/>
    </source>
</evidence>
<dbReference type="InterPro" id="IPR003661">
    <property type="entry name" value="HisK_dim/P_dom"/>
</dbReference>
<evidence type="ECO:0000313" key="9">
    <source>
        <dbReference type="Proteomes" id="UP000613582"/>
    </source>
</evidence>
<dbReference type="SUPFAM" id="SSF47384">
    <property type="entry name" value="Homodimeric domain of signal transducing histidine kinase"/>
    <property type="match status" value="1"/>
</dbReference>
<dbReference type="AlphaFoldDB" id="A0A8J2V6T5"/>